<dbReference type="Proteomes" id="UP001163835">
    <property type="component" value="Unassembled WGS sequence"/>
</dbReference>
<dbReference type="EMBL" id="MU796100">
    <property type="protein sequence ID" value="KAJ3804312.1"/>
    <property type="molecule type" value="Genomic_DNA"/>
</dbReference>
<keyword evidence="2" id="KW-1185">Reference proteome</keyword>
<accession>A0ACC1THV5</accession>
<reference evidence="1" key="1">
    <citation type="submission" date="2022-09" db="EMBL/GenBank/DDBJ databases">
        <title>A Global Phylogenomic Analysis of the Shiitake Genus Lentinula.</title>
        <authorList>
            <consortium name="DOE Joint Genome Institute"/>
            <person name="Sierra-Patev S."/>
            <person name="Min B."/>
            <person name="Naranjo-Ortiz M."/>
            <person name="Looney B."/>
            <person name="Konkel Z."/>
            <person name="Slot J.C."/>
            <person name="Sakamoto Y."/>
            <person name="Steenwyk J.L."/>
            <person name="Rokas A."/>
            <person name="Carro J."/>
            <person name="Camarero S."/>
            <person name="Ferreira P."/>
            <person name="Molpeceres G."/>
            <person name="Ruiz-Duenas F.J."/>
            <person name="Serrano A."/>
            <person name="Henrissat B."/>
            <person name="Drula E."/>
            <person name="Hughes K.W."/>
            <person name="Mata J.L."/>
            <person name="Ishikawa N.K."/>
            <person name="Vargas-Isla R."/>
            <person name="Ushijima S."/>
            <person name="Smith C.A."/>
            <person name="Ahrendt S."/>
            <person name="Andreopoulos W."/>
            <person name="He G."/>
            <person name="Labutti K."/>
            <person name="Lipzen A."/>
            <person name="Ng V."/>
            <person name="Riley R."/>
            <person name="Sandor L."/>
            <person name="Barry K."/>
            <person name="Martinez A.T."/>
            <person name="Xiao Y."/>
            <person name="Gibbons J.G."/>
            <person name="Terashima K."/>
            <person name="Grigoriev I.V."/>
            <person name="Hibbett D.S."/>
        </authorList>
    </citation>
    <scope>NUCLEOTIDE SEQUENCE</scope>
    <source>
        <strain evidence="1">TMI1499</strain>
    </source>
</reference>
<gene>
    <name evidence="1" type="ORF">F5876DRAFT_70738</name>
</gene>
<organism evidence="1 2">
    <name type="scientific">Lentinula aff. lateritia</name>
    <dbReference type="NCBI Taxonomy" id="2804960"/>
    <lineage>
        <taxon>Eukaryota</taxon>
        <taxon>Fungi</taxon>
        <taxon>Dikarya</taxon>
        <taxon>Basidiomycota</taxon>
        <taxon>Agaricomycotina</taxon>
        <taxon>Agaricomycetes</taxon>
        <taxon>Agaricomycetidae</taxon>
        <taxon>Agaricales</taxon>
        <taxon>Marasmiineae</taxon>
        <taxon>Omphalotaceae</taxon>
        <taxon>Lentinula</taxon>
    </lineage>
</organism>
<comment type="caution">
    <text evidence="1">The sequence shown here is derived from an EMBL/GenBank/DDBJ whole genome shotgun (WGS) entry which is preliminary data.</text>
</comment>
<sequence>MYGSTNTFPYTSKKAAPVPGKCSMLMRELSDDEDDASASVSTSNGSPWMDEFSKYYDAKDIVPEGMSIVQWWGMNAQHLPIWASLARDCQGDIVEALQFLKCILRRDLLFRESFTTADELELESEENIEGLAAQVDWGTLVTENSQWILLDDGNEDWEDVIL</sequence>
<proteinExistence type="predicted"/>
<protein>
    <submittedName>
        <fullName evidence="1">Uncharacterized protein</fullName>
    </submittedName>
</protein>
<name>A0ACC1THV5_9AGAR</name>
<evidence type="ECO:0000313" key="1">
    <source>
        <dbReference type="EMBL" id="KAJ3804312.1"/>
    </source>
</evidence>
<evidence type="ECO:0000313" key="2">
    <source>
        <dbReference type="Proteomes" id="UP001163835"/>
    </source>
</evidence>